<gene>
    <name evidence="2" type="ORF">FYJ65_02660</name>
</gene>
<accession>A0A6N7X420</accession>
<sequence length="327" mass="37510">MYNRSMNERNETRKVNHPLYMSHLALAEYVNWEMSAAPVLLAETWKNSKWADAVVITGPDRYEGFLQWQKFHRETGKDVAAYEHWVARKTDLHRHLLRQLEDSGLGSGSYRACRYMITRLTDEGYLRYNRNEAAEICYANSWDVELAEGMLQSMDPIGVGTADGAQCVRFQLKSGSPAIPKPGIRYRDRAAEPYVVPDIVIRRGREQADAFLDMTGIPMPLVDNRYRSVIPDLTDPTKIDFLSNCFREAEDLIYNLNVRNYFLLRAADVLTEANQDFFLGRQELPTEITSLKLSTETGIPLPEVEGILRGKYVRCGRDLYSLSYFLG</sequence>
<dbReference type="GO" id="GO:0001216">
    <property type="term" value="F:DNA-binding transcription activator activity"/>
    <property type="evidence" value="ECO:0007669"/>
    <property type="project" value="InterPro"/>
</dbReference>
<dbReference type="PANTHER" id="PTHR32248">
    <property type="entry name" value="RNA POLYMERASE SIGMA-54 FACTOR"/>
    <property type="match status" value="1"/>
</dbReference>
<dbReference type="AlphaFoldDB" id="A0A6N7X420"/>
<dbReference type="GO" id="GO:0003677">
    <property type="term" value="F:DNA binding"/>
    <property type="evidence" value="ECO:0007669"/>
    <property type="project" value="InterPro"/>
</dbReference>
<reference evidence="2 3" key="1">
    <citation type="submission" date="2019-08" db="EMBL/GenBank/DDBJ databases">
        <title>In-depth cultivation of the pig gut microbiome towards novel bacterial diversity and tailored functional studies.</title>
        <authorList>
            <person name="Wylensek D."/>
            <person name="Hitch T.C.A."/>
            <person name="Clavel T."/>
        </authorList>
    </citation>
    <scope>NUCLEOTIDE SEQUENCE [LARGE SCALE GENOMIC DNA]</scope>
    <source>
        <strain evidence="2 3">WCA-MUC-591-APC-4B</strain>
    </source>
</reference>
<dbReference type="EMBL" id="VUNA01000003">
    <property type="protein sequence ID" value="MST70250.1"/>
    <property type="molecule type" value="Genomic_DNA"/>
</dbReference>
<keyword evidence="3" id="KW-1185">Reference proteome</keyword>
<dbReference type="Gene3D" id="1.10.10.1330">
    <property type="entry name" value="RNA polymerase sigma-54 factor, core-binding domain"/>
    <property type="match status" value="1"/>
</dbReference>
<proteinExistence type="predicted"/>
<dbReference type="Proteomes" id="UP000469424">
    <property type="component" value="Unassembled WGS sequence"/>
</dbReference>
<feature type="domain" description="RNA polymerase sigma factor 54 core-binding" evidence="1">
    <location>
        <begin position="82"/>
        <end position="173"/>
    </location>
</feature>
<evidence type="ECO:0000313" key="3">
    <source>
        <dbReference type="Proteomes" id="UP000469424"/>
    </source>
</evidence>
<name>A0A6N7X420_9FIRM</name>
<dbReference type="GO" id="GO:0006352">
    <property type="term" value="P:DNA-templated transcription initiation"/>
    <property type="evidence" value="ECO:0007669"/>
    <property type="project" value="InterPro"/>
</dbReference>
<dbReference type="InterPro" id="IPR038709">
    <property type="entry name" value="RpoN_core-bd_sf"/>
</dbReference>
<dbReference type="InterPro" id="IPR000394">
    <property type="entry name" value="RNA_pol_sigma_54"/>
</dbReference>
<comment type="caution">
    <text evidence="2">The sequence shown here is derived from an EMBL/GenBank/DDBJ whole genome shotgun (WGS) entry which is preliminary data.</text>
</comment>
<evidence type="ECO:0000313" key="2">
    <source>
        <dbReference type="EMBL" id="MST70250.1"/>
    </source>
</evidence>
<dbReference type="InterPro" id="IPR007046">
    <property type="entry name" value="RNA_pol_sigma_54_core-bd"/>
</dbReference>
<organism evidence="2 3">
    <name type="scientific">Mogibacterium kristiansenii</name>
    <dbReference type="NCBI Taxonomy" id="2606708"/>
    <lineage>
        <taxon>Bacteria</taxon>
        <taxon>Bacillati</taxon>
        <taxon>Bacillota</taxon>
        <taxon>Clostridia</taxon>
        <taxon>Peptostreptococcales</taxon>
        <taxon>Anaerovoracaceae</taxon>
        <taxon>Mogibacterium</taxon>
    </lineage>
</organism>
<dbReference type="Pfam" id="PF04963">
    <property type="entry name" value="Sigma54_CBD"/>
    <property type="match status" value="1"/>
</dbReference>
<protein>
    <recommendedName>
        <fullName evidence="1">RNA polymerase sigma factor 54 core-binding domain-containing protein</fullName>
    </recommendedName>
</protein>
<dbReference type="GO" id="GO:0016987">
    <property type="term" value="F:sigma factor activity"/>
    <property type="evidence" value="ECO:0007669"/>
    <property type="project" value="InterPro"/>
</dbReference>
<evidence type="ECO:0000259" key="1">
    <source>
        <dbReference type="Pfam" id="PF04963"/>
    </source>
</evidence>
<dbReference type="PANTHER" id="PTHR32248:SF4">
    <property type="entry name" value="RNA POLYMERASE SIGMA-54 FACTOR"/>
    <property type="match status" value="1"/>
</dbReference>